<feature type="transmembrane region" description="Helical" evidence="7">
    <location>
        <begin position="221"/>
        <end position="240"/>
    </location>
</feature>
<dbReference type="SUPFAM" id="SSF103473">
    <property type="entry name" value="MFS general substrate transporter"/>
    <property type="match status" value="1"/>
</dbReference>
<dbReference type="Pfam" id="PF07690">
    <property type="entry name" value="MFS_1"/>
    <property type="match status" value="2"/>
</dbReference>
<keyword evidence="6 7" id="KW-0472">Membrane</keyword>
<dbReference type="AlphaFoldDB" id="X1FZW8"/>
<feature type="transmembrane region" description="Helical" evidence="7">
    <location>
        <begin position="79"/>
        <end position="99"/>
    </location>
</feature>
<evidence type="ECO:0000256" key="6">
    <source>
        <dbReference type="ARBA" id="ARBA00023136"/>
    </source>
</evidence>
<sequence length="295" mass="31372">GVGLITPLLPLYAQDLGASGTQLGIIFAGYGISNSILTPIMGRLSDRRGRKLFLCIGLAGYAIISLGYVWAATVSQLTLVRVIQGVAGAMIIPIAMAYIGDLSPEGEEGKWMGYANAAFFSGFGIGPLLGGTLAERFGMNVSFYSMGCLCLLAFLVVVIFLPEIGQRKTGEKGRLSFKDMSTSPMVRGLFSFRLVQAVGRGGVMTFLPIFAATYIGLGPALIGVLLAVNMLPMMVLLAPAGRLADRFNRKALVILGNLIYLITLALIPLAHTFWQQLWLCFPRAIGGAISMPAAT</sequence>
<evidence type="ECO:0000256" key="1">
    <source>
        <dbReference type="ARBA" id="ARBA00004651"/>
    </source>
</evidence>
<feature type="non-terminal residue" evidence="9">
    <location>
        <position position="1"/>
    </location>
</feature>
<dbReference type="CDD" id="cd17325">
    <property type="entry name" value="MFS_MdtG_SLC18_like"/>
    <property type="match status" value="1"/>
</dbReference>
<keyword evidence="4 7" id="KW-0812">Transmembrane</keyword>
<dbReference type="PANTHER" id="PTHR23517">
    <property type="entry name" value="RESISTANCE PROTEIN MDTM, PUTATIVE-RELATED-RELATED"/>
    <property type="match status" value="1"/>
</dbReference>
<organism evidence="9">
    <name type="scientific">marine sediment metagenome</name>
    <dbReference type="NCBI Taxonomy" id="412755"/>
    <lineage>
        <taxon>unclassified sequences</taxon>
        <taxon>metagenomes</taxon>
        <taxon>ecological metagenomes</taxon>
    </lineage>
</organism>
<dbReference type="PANTHER" id="PTHR23517:SF13">
    <property type="entry name" value="MAJOR FACILITATOR SUPERFAMILY MFS_1"/>
    <property type="match status" value="1"/>
</dbReference>
<gene>
    <name evidence="9" type="ORF">S03H2_29784</name>
</gene>
<dbReference type="GO" id="GO:0022857">
    <property type="term" value="F:transmembrane transporter activity"/>
    <property type="evidence" value="ECO:0007669"/>
    <property type="project" value="InterPro"/>
</dbReference>
<evidence type="ECO:0000256" key="2">
    <source>
        <dbReference type="ARBA" id="ARBA00022448"/>
    </source>
</evidence>
<dbReference type="EMBL" id="BARU01017993">
    <property type="protein sequence ID" value="GAH51201.1"/>
    <property type="molecule type" value="Genomic_DNA"/>
</dbReference>
<feature type="transmembrane region" description="Helical" evidence="7">
    <location>
        <begin position="141"/>
        <end position="162"/>
    </location>
</feature>
<keyword evidence="5 7" id="KW-1133">Transmembrane helix</keyword>
<feature type="non-terminal residue" evidence="9">
    <location>
        <position position="295"/>
    </location>
</feature>
<evidence type="ECO:0000313" key="9">
    <source>
        <dbReference type="EMBL" id="GAH51201.1"/>
    </source>
</evidence>
<feature type="transmembrane region" description="Helical" evidence="7">
    <location>
        <begin position="252"/>
        <end position="274"/>
    </location>
</feature>
<evidence type="ECO:0000256" key="7">
    <source>
        <dbReference type="SAM" id="Phobius"/>
    </source>
</evidence>
<name>X1FZW8_9ZZZZ</name>
<evidence type="ECO:0000259" key="8">
    <source>
        <dbReference type="PROSITE" id="PS50850"/>
    </source>
</evidence>
<comment type="subcellular location">
    <subcellularLocation>
        <location evidence="1">Cell membrane</location>
        <topology evidence="1">Multi-pass membrane protein</topology>
    </subcellularLocation>
</comment>
<comment type="caution">
    <text evidence="9">The sequence shown here is derived from an EMBL/GenBank/DDBJ whole genome shotgun (WGS) entry which is preliminary data.</text>
</comment>
<feature type="transmembrane region" description="Helical" evidence="7">
    <location>
        <begin position="197"/>
        <end position="215"/>
    </location>
</feature>
<dbReference type="PRINTS" id="PR01035">
    <property type="entry name" value="TCRTETA"/>
</dbReference>
<feature type="transmembrane region" description="Helical" evidence="7">
    <location>
        <begin position="111"/>
        <end position="129"/>
    </location>
</feature>
<feature type="transmembrane region" description="Helical" evidence="7">
    <location>
        <begin position="20"/>
        <end position="40"/>
    </location>
</feature>
<proteinExistence type="predicted"/>
<dbReference type="Gene3D" id="1.20.1250.20">
    <property type="entry name" value="MFS general substrate transporter like domains"/>
    <property type="match status" value="1"/>
</dbReference>
<evidence type="ECO:0000256" key="4">
    <source>
        <dbReference type="ARBA" id="ARBA00022692"/>
    </source>
</evidence>
<reference evidence="9" key="1">
    <citation type="journal article" date="2014" name="Front. Microbiol.">
        <title>High frequency of phylogenetically diverse reductive dehalogenase-homologous genes in deep subseafloor sedimentary metagenomes.</title>
        <authorList>
            <person name="Kawai M."/>
            <person name="Futagami T."/>
            <person name="Toyoda A."/>
            <person name="Takaki Y."/>
            <person name="Nishi S."/>
            <person name="Hori S."/>
            <person name="Arai W."/>
            <person name="Tsubouchi T."/>
            <person name="Morono Y."/>
            <person name="Uchiyama I."/>
            <person name="Ito T."/>
            <person name="Fujiyama A."/>
            <person name="Inagaki F."/>
            <person name="Takami H."/>
        </authorList>
    </citation>
    <scope>NUCLEOTIDE SEQUENCE</scope>
    <source>
        <strain evidence="9">Expedition CK06-06</strain>
    </source>
</reference>
<dbReference type="PROSITE" id="PS50850">
    <property type="entry name" value="MFS"/>
    <property type="match status" value="1"/>
</dbReference>
<feature type="domain" description="Major facilitator superfamily (MFS) profile" evidence="8">
    <location>
        <begin position="1"/>
        <end position="295"/>
    </location>
</feature>
<keyword evidence="2" id="KW-0813">Transport</keyword>
<evidence type="ECO:0000256" key="5">
    <source>
        <dbReference type="ARBA" id="ARBA00022989"/>
    </source>
</evidence>
<keyword evidence="3" id="KW-1003">Cell membrane</keyword>
<dbReference type="InterPro" id="IPR050171">
    <property type="entry name" value="MFS_Transporters"/>
</dbReference>
<protein>
    <recommendedName>
        <fullName evidence="8">Major facilitator superfamily (MFS) profile domain-containing protein</fullName>
    </recommendedName>
</protein>
<dbReference type="InterPro" id="IPR001958">
    <property type="entry name" value="Tet-R_TetA/multi-R_MdtG-like"/>
</dbReference>
<dbReference type="GO" id="GO:0005886">
    <property type="term" value="C:plasma membrane"/>
    <property type="evidence" value="ECO:0007669"/>
    <property type="project" value="UniProtKB-SubCell"/>
</dbReference>
<dbReference type="Gene3D" id="1.20.1720.10">
    <property type="entry name" value="Multidrug resistance protein D"/>
    <property type="match status" value="1"/>
</dbReference>
<dbReference type="InterPro" id="IPR036259">
    <property type="entry name" value="MFS_trans_sf"/>
</dbReference>
<dbReference type="InterPro" id="IPR020846">
    <property type="entry name" value="MFS_dom"/>
</dbReference>
<dbReference type="InterPro" id="IPR011701">
    <property type="entry name" value="MFS"/>
</dbReference>
<evidence type="ECO:0000256" key="3">
    <source>
        <dbReference type="ARBA" id="ARBA00022475"/>
    </source>
</evidence>
<accession>X1FZW8</accession>
<feature type="transmembrane region" description="Helical" evidence="7">
    <location>
        <begin position="52"/>
        <end position="73"/>
    </location>
</feature>